<dbReference type="PANTHER" id="PTHR11804">
    <property type="entry name" value="PROTEASE M3 THIMET OLIGOPEPTIDASE-RELATED"/>
    <property type="match status" value="1"/>
</dbReference>
<evidence type="ECO:0000313" key="10">
    <source>
        <dbReference type="Proteomes" id="UP001147752"/>
    </source>
</evidence>
<proteinExistence type="inferred from homology"/>
<dbReference type="Gene3D" id="3.40.390.10">
    <property type="entry name" value="Collagenase (Catalytic Domain)"/>
    <property type="match status" value="1"/>
</dbReference>
<accession>A0A9W9SQ19</accession>
<dbReference type="Pfam" id="PF01432">
    <property type="entry name" value="Peptidase_M3"/>
    <property type="match status" value="1"/>
</dbReference>
<keyword evidence="10" id="KW-1185">Reference proteome</keyword>
<dbReference type="AlphaFoldDB" id="A0A9W9SQ19"/>
<feature type="domain" description="Peptidase M3A/M3B catalytic" evidence="8">
    <location>
        <begin position="213"/>
        <end position="683"/>
    </location>
</feature>
<keyword evidence="6 7" id="KW-0482">Metalloprotease</keyword>
<reference evidence="9" key="1">
    <citation type="submission" date="2022-12" db="EMBL/GenBank/DDBJ databases">
        <authorList>
            <person name="Petersen C."/>
        </authorList>
    </citation>
    <scope>NUCLEOTIDE SEQUENCE</scope>
    <source>
        <strain evidence="9">IBT 3081</strain>
    </source>
</reference>
<sequence>MATPEPPTFNISPSTLLDIATDLVNQVQQVTNDLVNQVSPQNATFENALCPLADIDNEVKGKVQYLALFQAVSPSPELRKASSTAVNMVDKAYLGVFRIRSIFALVDAVYKRHAEKNDNPEQNSKSEDQKLLERFHAMFMENGLELEGDKRDRFLWISNRLIELRVAFMENLSSDPGYVWKDPHELEGMAIESLRSSTSQRGIKLKKPDITTVLTRCHIAETRKEVFLRSQNIFPDNLEIFNEAVILRDESSRLLGFSSFAAQKSRPKMIKSPHDIDKLLDGLYGHLQPLAQKELKRLQHLKMKDGENGDHSSLYLWDFDYYHDRLLREKYNTNHERISEYFPAEITIQRMLKLFETIFSLSIALLEVTEDQVWHSDVRVFSVRDEESVFLGFLYLDIYPREGKYNHAANFNIYPFKAYSSVGKQKQPVATALVCNVSQSSSDKPALLQHRELITIFHELGHGIHDLLGRSKYAIFHGHRTVADFVEAPSQLLEYWCWVPECLQMLSCHYSYVSNKQWSSTIAQPPKEIPDNLVHSLIAAKGVNQGILTLRQIAFSKFDMQVHCPNSHSLIESMRPGEVYNSLLQKMTLLKGPNNRVDWGNGHVTTSHYMWGQEANYYSYLYTRILAADIWLSNFHSNPMSRDAGLRYRKMILAPGGSQNEMIALETLLGRSPTLDAYLRDLGAHE</sequence>
<name>A0A9W9SQ19_9EURO</name>
<dbReference type="Proteomes" id="UP001147752">
    <property type="component" value="Unassembled WGS sequence"/>
</dbReference>
<comment type="cofactor">
    <cofactor evidence="7">
        <name>Zn(2+)</name>
        <dbReference type="ChEBI" id="CHEBI:29105"/>
    </cofactor>
    <text evidence="7">Binds 1 zinc ion.</text>
</comment>
<dbReference type="GO" id="GO:0046872">
    <property type="term" value="F:metal ion binding"/>
    <property type="evidence" value="ECO:0007669"/>
    <property type="project" value="UniProtKB-UniRule"/>
</dbReference>
<evidence type="ECO:0000256" key="6">
    <source>
        <dbReference type="ARBA" id="ARBA00023049"/>
    </source>
</evidence>
<evidence type="ECO:0000256" key="7">
    <source>
        <dbReference type="RuleBase" id="RU003435"/>
    </source>
</evidence>
<reference evidence="9" key="2">
    <citation type="journal article" date="2023" name="IMA Fungus">
        <title>Comparative genomic study of the Penicillium genus elucidates a diverse pangenome and 15 lateral gene transfer events.</title>
        <authorList>
            <person name="Petersen C."/>
            <person name="Sorensen T."/>
            <person name="Nielsen M.R."/>
            <person name="Sondergaard T.E."/>
            <person name="Sorensen J.L."/>
            <person name="Fitzpatrick D.A."/>
            <person name="Frisvad J.C."/>
            <person name="Nielsen K.L."/>
        </authorList>
    </citation>
    <scope>NUCLEOTIDE SEQUENCE</scope>
    <source>
        <strain evidence="9">IBT 3081</strain>
    </source>
</reference>
<evidence type="ECO:0000256" key="3">
    <source>
        <dbReference type="ARBA" id="ARBA00022723"/>
    </source>
</evidence>
<keyword evidence="3 7" id="KW-0479">Metal-binding</keyword>
<dbReference type="OrthoDB" id="534666at2759"/>
<comment type="similarity">
    <text evidence="1 7">Belongs to the peptidase M3 family.</text>
</comment>
<dbReference type="InterPro" id="IPR045090">
    <property type="entry name" value="Pept_M3A_M3B"/>
</dbReference>
<dbReference type="GeneID" id="81457361"/>
<organism evidence="9 10">
    <name type="scientific">Penicillium concentricum</name>
    <dbReference type="NCBI Taxonomy" id="293559"/>
    <lineage>
        <taxon>Eukaryota</taxon>
        <taxon>Fungi</taxon>
        <taxon>Dikarya</taxon>
        <taxon>Ascomycota</taxon>
        <taxon>Pezizomycotina</taxon>
        <taxon>Eurotiomycetes</taxon>
        <taxon>Eurotiomycetidae</taxon>
        <taxon>Eurotiales</taxon>
        <taxon>Aspergillaceae</taxon>
        <taxon>Penicillium</taxon>
    </lineage>
</organism>
<evidence type="ECO:0000313" key="9">
    <source>
        <dbReference type="EMBL" id="KAJ5382537.1"/>
    </source>
</evidence>
<dbReference type="InterPro" id="IPR001567">
    <property type="entry name" value="Pept_M3A_M3B_dom"/>
</dbReference>
<dbReference type="InterPro" id="IPR024077">
    <property type="entry name" value="Neurolysin/TOP_dom2"/>
</dbReference>
<protein>
    <recommendedName>
        <fullName evidence="8">Peptidase M3A/M3B catalytic domain-containing protein</fullName>
    </recommendedName>
</protein>
<dbReference type="Gene3D" id="1.10.1370.10">
    <property type="entry name" value="Neurolysin, domain 3"/>
    <property type="match status" value="1"/>
</dbReference>
<gene>
    <name evidence="9" type="ORF">N7517_000448</name>
</gene>
<keyword evidence="4 7" id="KW-0378">Hydrolase</keyword>
<evidence type="ECO:0000256" key="1">
    <source>
        <dbReference type="ARBA" id="ARBA00006040"/>
    </source>
</evidence>
<dbReference type="RefSeq" id="XP_056582313.1">
    <property type="nucleotide sequence ID" value="XM_056718178.1"/>
</dbReference>
<dbReference type="InterPro" id="IPR024079">
    <property type="entry name" value="MetalloPept_cat_dom_sf"/>
</dbReference>
<dbReference type="FunFam" id="3.40.390.10:FF:000074">
    <property type="entry name" value="Metalloprotease"/>
    <property type="match status" value="1"/>
</dbReference>
<dbReference type="PANTHER" id="PTHR11804:SF84">
    <property type="entry name" value="SACCHAROLYSIN"/>
    <property type="match status" value="1"/>
</dbReference>
<dbReference type="SUPFAM" id="SSF55486">
    <property type="entry name" value="Metalloproteases ('zincins'), catalytic domain"/>
    <property type="match status" value="1"/>
</dbReference>
<dbReference type="CDD" id="cd06455">
    <property type="entry name" value="M3A_TOP"/>
    <property type="match status" value="1"/>
</dbReference>
<dbReference type="GO" id="GO:0005758">
    <property type="term" value="C:mitochondrial intermembrane space"/>
    <property type="evidence" value="ECO:0007669"/>
    <property type="project" value="TreeGrafter"/>
</dbReference>
<dbReference type="Gene3D" id="1.20.1050.40">
    <property type="entry name" value="Endopeptidase. Chain P, domain 1"/>
    <property type="match status" value="1"/>
</dbReference>
<dbReference type="EMBL" id="JAPZBT010000001">
    <property type="protein sequence ID" value="KAJ5382537.1"/>
    <property type="molecule type" value="Genomic_DNA"/>
</dbReference>
<keyword evidence="2 7" id="KW-0645">Protease</keyword>
<evidence type="ECO:0000256" key="4">
    <source>
        <dbReference type="ARBA" id="ARBA00022801"/>
    </source>
</evidence>
<comment type="caution">
    <text evidence="9">The sequence shown here is derived from an EMBL/GenBank/DDBJ whole genome shotgun (WGS) entry which is preliminary data.</text>
</comment>
<evidence type="ECO:0000259" key="8">
    <source>
        <dbReference type="Pfam" id="PF01432"/>
    </source>
</evidence>
<evidence type="ECO:0000256" key="2">
    <source>
        <dbReference type="ARBA" id="ARBA00022670"/>
    </source>
</evidence>
<dbReference type="InterPro" id="IPR024080">
    <property type="entry name" value="Neurolysin/TOP_N"/>
</dbReference>
<dbReference type="GO" id="GO:0006508">
    <property type="term" value="P:proteolysis"/>
    <property type="evidence" value="ECO:0007669"/>
    <property type="project" value="UniProtKB-KW"/>
</dbReference>
<dbReference type="GO" id="GO:0004222">
    <property type="term" value="F:metalloendopeptidase activity"/>
    <property type="evidence" value="ECO:0007669"/>
    <property type="project" value="InterPro"/>
</dbReference>
<dbReference type="GO" id="GO:0006518">
    <property type="term" value="P:peptide metabolic process"/>
    <property type="evidence" value="ECO:0007669"/>
    <property type="project" value="TreeGrafter"/>
</dbReference>
<keyword evidence="5 7" id="KW-0862">Zinc</keyword>
<evidence type="ECO:0000256" key="5">
    <source>
        <dbReference type="ARBA" id="ARBA00022833"/>
    </source>
</evidence>